<dbReference type="InterPro" id="IPR036412">
    <property type="entry name" value="HAD-like_sf"/>
</dbReference>
<dbReference type="Gene3D" id="1.10.150.240">
    <property type="entry name" value="Putative phosphatase, domain 2"/>
    <property type="match status" value="1"/>
</dbReference>
<dbReference type="EMBL" id="CP002353">
    <property type="protein sequence ID" value="ADV61239.1"/>
    <property type="molecule type" value="Genomic_DNA"/>
</dbReference>
<dbReference type="InParanoid" id="E8R0Q4"/>
<comment type="cofactor">
    <cofactor evidence="1">
        <name>Mg(2+)</name>
        <dbReference type="ChEBI" id="CHEBI:18420"/>
    </cofactor>
</comment>
<dbReference type="InterPro" id="IPR023214">
    <property type="entry name" value="HAD_sf"/>
</dbReference>
<dbReference type="PANTHER" id="PTHR46193:SF21">
    <property type="entry name" value="SLL1138 PROTEIN"/>
    <property type="match status" value="1"/>
</dbReference>
<keyword evidence="6" id="KW-1185">Reference proteome</keyword>
<accession>E8R0Q4</accession>
<proteinExistence type="inferred from homology"/>
<dbReference type="SFLD" id="SFLDG01129">
    <property type="entry name" value="C1.5:_HAD__Beta-PGM__Phosphata"/>
    <property type="match status" value="1"/>
</dbReference>
<dbReference type="Proteomes" id="UP000008631">
    <property type="component" value="Chromosome"/>
</dbReference>
<dbReference type="GO" id="GO:0046872">
    <property type="term" value="F:metal ion binding"/>
    <property type="evidence" value="ECO:0007669"/>
    <property type="project" value="UniProtKB-KW"/>
</dbReference>
<dbReference type="Pfam" id="PF00702">
    <property type="entry name" value="Hydrolase"/>
    <property type="match status" value="1"/>
</dbReference>
<dbReference type="Gene3D" id="3.40.50.1000">
    <property type="entry name" value="HAD superfamily/HAD-like"/>
    <property type="match status" value="1"/>
</dbReference>
<keyword evidence="3" id="KW-0479">Metal-binding</keyword>
<dbReference type="PANTHER" id="PTHR46193">
    <property type="entry name" value="6-PHOSPHOGLUCONATE PHOSPHATASE"/>
    <property type="match status" value="1"/>
</dbReference>
<evidence type="ECO:0000256" key="1">
    <source>
        <dbReference type="ARBA" id="ARBA00001946"/>
    </source>
</evidence>
<keyword evidence="4" id="KW-0460">Magnesium</keyword>
<dbReference type="SUPFAM" id="SSF56784">
    <property type="entry name" value="HAD-like"/>
    <property type="match status" value="1"/>
</dbReference>
<dbReference type="STRING" id="575540.Isop_0647"/>
<dbReference type="InterPro" id="IPR023198">
    <property type="entry name" value="PGP-like_dom2"/>
</dbReference>
<dbReference type="eggNOG" id="COG0637">
    <property type="taxonomic scope" value="Bacteria"/>
</dbReference>
<evidence type="ECO:0000256" key="4">
    <source>
        <dbReference type="ARBA" id="ARBA00022842"/>
    </source>
</evidence>
<reference evidence="5 6" key="2">
    <citation type="journal article" date="2011" name="Stand. Genomic Sci.">
        <title>Complete genome sequence of Isosphaera pallida type strain (IS1B).</title>
        <authorList>
            <consortium name="US DOE Joint Genome Institute (JGI-PGF)"/>
            <person name="Goker M."/>
            <person name="Cleland D."/>
            <person name="Saunders E."/>
            <person name="Lapidus A."/>
            <person name="Nolan M."/>
            <person name="Lucas S."/>
            <person name="Hammon N."/>
            <person name="Deshpande S."/>
            <person name="Cheng J.F."/>
            <person name="Tapia R."/>
            <person name="Han C."/>
            <person name="Goodwin L."/>
            <person name="Pitluck S."/>
            <person name="Liolios K."/>
            <person name="Pagani I."/>
            <person name="Ivanova N."/>
            <person name="Mavromatis K."/>
            <person name="Pati A."/>
            <person name="Chen A."/>
            <person name="Palaniappan K."/>
            <person name="Land M."/>
            <person name="Hauser L."/>
            <person name="Chang Y.J."/>
            <person name="Jeffries C.D."/>
            <person name="Detter J.C."/>
            <person name="Beck B."/>
            <person name="Woyke T."/>
            <person name="Bristow J."/>
            <person name="Eisen J.A."/>
            <person name="Markowitz V."/>
            <person name="Hugenholtz P."/>
            <person name="Kyrpides N.C."/>
            <person name="Klenk H.P."/>
        </authorList>
    </citation>
    <scope>NUCLEOTIDE SEQUENCE [LARGE SCALE GENOMIC DNA]</scope>
    <source>
        <strain evidence="6">ATCC 43644 / DSM 9630 / IS1B</strain>
    </source>
</reference>
<evidence type="ECO:0000313" key="5">
    <source>
        <dbReference type="EMBL" id="ADV61239.1"/>
    </source>
</evidence>
<dbReference type="HOGENOM" id="CLU_045011_13_3_0"/>
<comment type="similarity">
    <text evidence="2">Belongs to the HAD-like hydrolase superfamily. CbbY/CbbZ/Gph/YieH family.</text>
</comment>
<name>E8R0Q4_ISOPI</name>
<dbReference type="GO" id="GO:0016787">
    <property type="term" value="F:hydrolase activity"/>
    <property type="evidence" value="ECO:0007669"/>
    <property type="project" value="UniProtKB-KW"/>
</dbReference>
<evidence type="ECO:0000313" key="6">
    <source>
        <dbReference type="Proteomes" id="UP000008631"/>
    </source>
</evidence>
<keyword evidence="5" id="KW-0378">Hydrolase</keyword>
<evidence type="ECO:0000256" key="3">
    <source>
        <dbReference type="ARBA" id="ARBA00022723"/>
    </source>
</evidence>
<protein>
    <submittedName>
        <fullName evidence="5">HAD-superfamily hydrolase, subfamily IA, variant 3</fullName>
    </submittedName>
</protein>
<organism evidence="5 6">
    <name type="scientific">Isosphaera pallida (strain ATCC 43644 / DSM 9630 / IS1B)</name>
    <dbReference type="NCBI Taxonomy" id="575540"/>
    <lineage>
        <taxon>Bacteria</taxon>
        <taxon>Pseudomonadati</taxon>
        <taxon>Planctomycetota</taxon>
        <taxon>Planctomycetia</taxon>
        <taxon>Isosphaerales</taxon>
        <taxon>Isosphaeraceae</taxon>
        <taxon>Isosphaera</taxon>
    </lineage>
</organism>
<gene>
    <name evidence="5" type="ordered locus">Isop_0647</name>
</gene>
<dbReference type="SFLD" id="SFLDS00003">
    <property type="entry name" value="Haloacid_Dehalogenase"/>
    <property type="match status" value="1"/>
</dbReference>
<sequence length="237" mass="26277">MAIRALVFDFNGVILDDEAVHGELFRQVLAPLGVTISEEDYFRIYLGFDDRLCLETALTNHGQPAPPELIDQLVERKAALYLQRAEAGLPFYDQAPEVVGRLCRRYPTAICSGALRHEIELALKRLGVLDQVRCIVAAEDVTRSKPDPEGYLLAFRHLANQPEFREQPLQPHEVLVIEDTTMGVRSARGAGLCVVGVATTTEPRELLNAGAREVIPRLADYTEEWIAARFGATAPTV</sequence>
<dbReference type="KEGG" id="ipa:Isop_0647"/>
<evidence type="ECO:0000256" key="2">
    <source>
        <dbReference type="ARBA" id="ARBA00006171"/>
    </source>
</evidence>
<dbReference type="AlphaFoldDB" id="E8R0Q4"/>
<dbReference type="RefSeq" id="WP_013563528.1">
    <property type="nucleotide sequence ID" value="NC_014962.1"/>
</dbReference>
<reference key="1">
    <citation type="submission" date="2010-11" db="EMBL/GenBank/DDBJ databases">
        <title>The complete sequence of chromosome of Isophaera pallida ATCC 43644.</title>
        <authorList>
            <consortium name="US DOE Joint Genome Institute (JGI-PGF)"/>
            <person name="Lucas S."/>
            <person name="Copeland A."/>
            <person name="Lapidus A."/>
            <person name="Bruce D."/>
            <person name="Goodwin L."/>
            <person name="Pitluck S."/>
            <person name="Kyrpides N."/>
            <person name="Mavromatis K."/>
            <person name="Pagani I."/>
            <person name="Ivanova N."/>
            <person name="Saunders E."/>
            <person name="Brettin T."/>
            <person name="Detter J.C."/>
            <person name="Han C."/>
            <person name="Tapia R."/>
            <person name="Land M."/>
            <person name="Hauser L."/>
            <person name="Markowitz V."/>
            <person name="Cheng J.-F."/>
            <person name="Hugenholtz P."/>
            <person name="Woyke T."/>
            <person name="Wu D."/>
            <person name="Eisen J.A."/>
        </authorList>
    </citation>
    <scope>NUCLEOTIDE SEQUENCE</scope>
    <source>
        <strain>ATCC 43644</strain>
    </source>
</reference>
<dbReference type="InterPro" id="IPR051600">
    <property type="entry name" value="Beta-PGM-like"/>
</dbReference>